<dbReference type="GO" id="GO:0016491">
    <property type="term" value="F:oxidoreductase activity"/>
    <property type="evidence" value="ECO:0007669"/>
    <property type="project" value="UniProtKB-KW"/>
</dbReference>
<dbReference type="SUPFAM" id="SSF63380">
    <property type="entry name" value="Riboflavin synthase domain-like"/>
    <property type="match status" value="1"/>
</dbReference>
<dbReference type="PROSITE" id="PS51085">
    <property type="entry name" value="2FE2S_FER_2"/>
    <property type="match status" value="1"/>
</dbReference>
<evidence type="ECO:0000259" key="7">
    <source>
        <dbReference type="PROSITE" id="PS51085"/>
    </source>
</evidence>
<dbReference type="InterPro" id="IPR006058">
    <property type="entry name" value="2Fe2S_fd_BS"/>
</dbReference>
<evidence type="ECO:0000256" key="6">
    <source>
        <dbReference type="ARBA" id="ARBA00023014"/>
    </source>
</evidence>
<protein>
    <submittedName>
        <fullName evidence="9">Oxidoreductase</fullName>
    </submittedName>
</protein>
<dbReference type="GO" id="GO:0046872">
    <property type="term" value="F:metal ion binding"/>
    <property type="evidence" value="ECO:0007669"/>
    <property type="project" value="UniProtKB-KW"/>
</dbReference>
<keyword evidence="2" id="KW-0001">2Fe-2S</keyword>
<dbReference type="InterPro" id="IPR039261">
    <property type="entry name" value="FNR_nucleotide-bd"/>
</dbReference>
<dbReference type="PRINTS" id="PR00409">
    <property type="entry name" value="PHDIOXRDTASE"/>
</dbReference>
<keyword evidence="6" id="KW-0411">Iron-sulfur</keyword>
<dbReference type="CDD" id="cd00207">
    <property type="entry name" value="fer2"/>
    <property type="match status" value="1"/>
</dbReference>
<name>A0A934JRX7_9GAMM</name>
<dbReference type="InterPro" id="IPR012675">
    <property type="entry name" value="Beta-grasp_dom_sf"/>
</dbReference>
<keyword evidence="4" id="KW-0560">Oxidoreductase</keyword>
<keyword evidence="1" id="KW-0285">Flavoprotein</keyword>
<dbReference type="Proteomes" id="UP000628710">
    <property type="component" value="Unassembled WGS sequence"/>
</dbReference>
<accession>A0A934JRX7</accession>
<dbReference type="RefSeq" id="WP_199466284.1">
    <property type="nucleotide sequence ID" value="NZ_JAEMNX010000001.1"/>
</dbReference>
<evidence type="ECO:0000256" key="3">
    <source>
        <dbReference type="ARBA" id="ARBA00022723"/>
    </source>
</evidence>
<proteinExistence type="predicted"/>
<keyword evidence="5" id="KW-0408">Iron</keyword>
<sequence length="319" mass="34837">MPDALLKVVVQKREMHTDSIVVLELVDPQGKSLPAFEAGAHIDLHLGDELIRQYSLCGDPADTSVYRLGILKDPDSRGGSIAAHTKLLEGTELMISQPRNLFPLVPEAKRSILIGGGIGITPMISMAHELHHAGGDFDLWYCGRSAQTSGFLDELKNSAFVEQVYTHFTSEHNGQRLDLAKVFQGANDSVHVYVCGPNGFMEWVIEAAKKQGFADTNIHREFFNVELETGGDSFEVYAEQSDVTVTVGENESIADALKAAGVKVQVACEQGTCGTCLCDVSEGIPDHRDVYLTDDEKEDNDQITLCCSRSLSPRLVIDI</sequence>
<evidence type="ECO:0000313" key="10">
    <source>
        <dbReference type="Proteomes" id="UP000628710"/>
    </source>
</evidence>
<dbReference type="PROSITE" id="PS00197">
    <property type="entry name" value="2FE2S_FER_1"/>
    <property type="match status" value="1"/>
</dbReference>
<dbReference type="Gene3D" id="2.40.30.10">
    <property type="entry name" value="Translation factors"/>
    <property type="match status" value="1"/>
</dbReference>
<evidence type="ECO:0000256" key="1">
    <source>
        <dbReference type="ARBA" id="ARBA00022630"/>
    </source>
</evidence>
<dbReference type="InterPro" id="IPR017927">
    <property type="entry name" value="FAD-bd_FR_type"/>
</dbReference>
<dbReference type="Gene3D" id="3.10.20.30">
    <property type="match status" value="1"/>
</dbReference>
<dbReference type="InterPro" id="IPR001041">
    <property type="entry name" value="2Fe-2S_ferredoxin-type"/>
</dbReference>
<feature type="domain" description="FAD-binding FR-type" evidence="8">
    <location>
        <begin position="1"/>
        <end position="105"/>
    </location>
</feature>
<dbReference type="PANTHER" id="PTHR47354">
    <property type="entry name" value="NADH OXIDOREDUCTASE HCR"/>
    <property type="match status" value="1"/>
</dbReference>
<dbReference type="SUPFAM" id="SSF52343">
    <property type="entry name" value="Ferredoxin reductase-like, C-terminal NADP-linked domain"/>
    <property type="match status" value="1"/>
</dbReference>
<dbReference type="AlphaFoldDB" id="A0A934JRX7"/>
<comment type="caution">
    <text evidence="9">The sequence shown here is derived from an EMBL/GenBank/DDBJ whole genome shotgun (WGS) entry which is preliminary data.</text>
</comment>
<dbReference type="GO" id="GO:0051537">
    <property type="term" value="F:2 iron, 2 sulfur cluster binding"/>
    <property type="evidence" value="ECO:0007669"/>
    <property type="project" value="UniProtKB-KW"/>
</dbReference>
<dbReference type="SUPFAM" id="SSF54292">
    <property type="entry name" value="2Fe-2S ferredoxin-like"/>
    <property type="match status" value="1"/>
</dbReference>
<gene>
    <name evidence="9" type="ORF">I8J31_00800</name>
</gene>
<dbReference type="InterPro" id="IPR036010">
    <property type="entry name" value="2Fe-2S_ferredoxin-like_sf"/>
</dbReference>
<keyword evidence="10" id="KW-1185">Reference proteome</keyword>
<dbReference type="Pfam" id="PF00175">
    <property type="entry name" value="NAD_binding_1"/>
    <property type="match status" value="1"/>
</dbReference>
<dbReference type="CDD" id="cd06185">
    <property type="entry name" value="PDR_like"/>
    <property type="match status" value="1"/>
</dbReference>
<evidence type="ECO:0000256" key="2">
    <source>
        <dbReference type="ARBA" id="ARBA00022714"/>
    </source>
</evidence>
<evidence type="ECO:0000256" key="4">
    <source>
        <dbReference type="ARBA" id="ARBA00023002"/>
    </source>
</evidence>
<dbReference type="Pfam" id="PF00111">
    <property type="entry name" value="Fer2"/>
    <property type="match status" value="1"/>
</dbReference>
<dbReference type="Gene3D" id="3.40.50.80">
    <property type="entry name" value="Nucleotide-binding domain of ferredoxin-NADP reductase (FNR) module"/>
    <property type="match status" value="1"/>
</dbReference>
<dbReference type="InterPro" id="IPR017938">
    <property type="entry name" value="Riboflavin_synthase-like_b-brl"/>
</dbReference>
<dbReference type="InterPro" id="IPR050415">
    <property type="entry name" value="MRET"/>
</dbReference>
<dbReference type="InterPro" id="IPR001433">
    <property type="entry name" value="OxRdtase_FAD/NAD-bd"/>
</dbReference>
<evidence type="ECO:0000259" key="8">
    <source>
        <dbReference type="PROSITE" id="PS51384"/>
    </source>
</evidence>
<reference evidence="9" key="1">
    <citation type="submission" date="2020-12" db="EMBL/GenBank/DDBJ databases">
        <title>Marinomonas arctica sp. nov., a psychrotolerant bacterium isolated from the Arctic.</title>
        <authorList>
            <person name="Zhang Y."/>
        </authorList>
    </citation>
    <scope>NUCLEOTIDE SEQUENCE</scope>
    <source>
        <strain evidence="9">C1424</strain>
    </source>
</reference>
<feature type="domain" description="2Fe-2S ferredoxin-type" evidence="7">
    <location>
        <begin position="232"/>
        <end position="319"/>
    </location>
</feature>
<dbReference type="EMBL" id="JAEMNX010000001">
    <property type="protein sequence ID" value="MBJ7536209.1"/>
    <property type="molecule type" value="Genomic_DNA"/>
</dbReference>
<evidence type="ECO:0000256" key="5">
    <source>
        <dbReference type="ARBA" id="ARBA00023004"/>
    </source>
</evidence>
<dbReference type="PROSITE" id="PS51384">
    <property type="entry name" value="FAD_FR"/>
    <property type="match status" value="1"/>
</dbReference>
<dbReference type="PANTHER" id="PTHR47354:SF1">
    <property type="entry name" value="CARNITINE MONOOXYGENASE REDUCTASE SUBUNIT"/>
    <property type="match status" value="1"/>
</dbReference>
<keyword evidence="3" id="KW-0479">Metal-binding</keyword>
<evidence type="ECO:0000313" key="9">
    <source>
        <dbReference type="EMBL" id="MBJ7536209.1"/>
    </source>
</evidence>
<organism evidence="9 10">
    <name type="scientific">Marinomonas transparens</name>
    <dbReference type="NCBI Taxonomy" id="2795388"/>
    <lineage>
        <taxon>Bacteria</taxon>
        <taxon>Pseudomonadati</taxon>
        <taxon>Pseudomonadota</taxon>
        <taxon>Gammaproteobacteria</taxon>
        <taxon>Oceanospirillales</taxon>
        <taxon>Oceanospirillaceae</taxon>
        <taxon>Marinomonas</taxon>
    </lineage>
</organism>